<protein>
    <submittedName>
        <fullName evidence="2">Toxin VapC</fullName>
    </submittedName>
</protein>
<dbReference type="PANTHER" id="PTHR39664:SF2">
    <property type="entry name" value="NUCLEIC ACID-BINDING PROTEIN, CONTAINING PIN DOMAIN-RELATED"/>
    <property type="match status" value="1"/>
</dbReference>
<dbReference type="InterPro" id="IPR029060">
    <property type="entry name" value="PIN-like_dom_sf"/>
</dbReference>
<proteinExistence type="predicted"/>
<evidence type="ECO:0000259" key="1">
    <source>
        <dbReference type="Pfam" id="PF01850"/>
    </source>
</evidence>
<gene>
    <name evidence="2" type="ORF">SSOP1_1793</name>
</gene>
<dbReference type="RefSeq" id="WP_010923552.1">
    <property type="nucleotide sequence ID" value="NZ_CP011055.2"/>
</dbReference>
<organism evidence="2 3">
    <name type="scientific">Saccharolobus solfataricus</name>
    <name type="common">Sulfolobus solfataricus</name>
    <dbReference type="NCBI Taxonomy" id="2287"/>
    <lineage>
        <taxon>Archaea</taxon>
        <taxon>Thermoproteota</taxon>
        <taxon>Thermoprotei</taxon>
        <taxon>Sulfolobales</taxon>
        <taxon>Sulfolobaceae</taxon>
        <taxon>Saccharolobus</taxon>
    </lineage>
</organism>
<dbReference type="Pfam" id="PF01850">
    <property type="entry name" value="PIN"/>
    <property type="match status" value="1"/>
</dbReference>
<dbReference type="AlphaFoldDB" id="A0A157T1Q1"/>
<feature type="domain" description="PIN" evidence="1">
    <location>
        <begin position="10"/>
        <end position="123"/>
    </location>
</feature>
<sequence length="126" mass="14708">MRLEEKLQTVVDTNFIIAIIFRDHEKHEEALKEWEIIEKAYLPLISLSELSYFLIKNGVNLEVVNEVISDPKIEIVPNTIEDVRFALANKEKIKGYDDFNDFLILSTAKRLDLPLLTFDKKLKMKS</sequence>
<dbReference type="PANTHER" id="PTHR39664">
    <property type="match status" value="1"/>
</dbReference>
<dbReference type="GeneID" id="1454650"/>
<evidence type="ECO:0000313" key="2">
    <source>
        <dbReference type="EMBL" id="SAI85347.1"/>
    </source>
</evidence>
<evidence type="ECO:0000313" key="3">
    <source>
        <dbReference type="Proteomes" id="UP000076770"/>
    </source>
</evidence>
<reference evidence="3" key="1">
    <citation type="submission" date="2016-04" db="EMBL/GenBank/DDBJ databases">
        <authorList>
            <person name="Shah S.A."/>
            <person name="Garrett R.A."/>
        </authorList>
    </citation>
    <scope>NUCLEOTIDE SEQUENCE [LARGE SCALE GENOMIC DNA]</scope>
    <source>
        <strain evidence="3">ATCC 35091 / DSM 1616 / JCM 8930 / NBRC 15331 / P1</strain>
    </source>
</reference>
<name>A0A157T1Q1_SACSO</name>
<dbReference type="PATRIC" id="fig|2287.9.peg.1880"/>
<dbReference type="Gene3D" id="3.40.50.1010">
    <property type="entry name" value="5'-nuclease"/>
    <property type="match status" value="1"/>
</dbReference>
<dbReference type="InterPro" id="IPR002716">
    <property type="entry name" value="PIN_dom"/>
</dbReference>
<dbReference type="SUPFAM" id="SSF88723">
    <property type="entry name" value="PIN domain-like"/>
    <property type="match status" value="1"/>
</dbReference>
<dbReference type="EMBL" id="LT549890">
    <property type="protein sequence ID" value="SAI85347.1"/>
    <property type="molecule type" value="Genomic_DNA"/>
</dbReference>
<dbReference type="Proteomes" id="UP000076770">
    <property type="component" value="Chromosome i"/>
</dbReference>
<accession>A0A157T1Q1</accession>